<evidence type="ECO:0000313" key="1">
    <source>
        <dbReference type="EMBL" id="MBW84651.1"/>
    </source>
</evidence>
<reference evidence="1" key="1">
    <citation type="submission" date="2018-02" db="EMBL/GenBank/DDBJ databases">
        <title>Rhizophora mucronata_Transcriptome.</title>
        <authorList>
            <person name="Meera S.P."/>
            <person name="Sreeshan A."/>
            <person name="Augustine A."/>
        </authorList>
    </citation>
    <scope>NUCLEOTIDE SEQUENCE</scope>
    <source>
        <tissue evidence="1">Leaf</tissue>
    </source>
</reference>
<protein>
    <submittedName>
        <fullName evidence="1">Uncharacterized protein</fullName>
    </submittedName>
</protein>
<dbReference type="AlphaFoldDB" id="A0A2P2ITU2"/>
<organism evidence="1">
    <name type="scientific">Rhizophora mucronata</name>
    <name type="common">Asiatic mangrove</name>
    <dbReference type="NCBI Taxonomy" id="61149"/>
    <lineage>
        <taxon>Eukaryota</taxon>
        <taxon>Viridiplantae</taxon>
        <taxon>Streptophyta</taxon>
        <taxon>Embryophyta</taxon>
        <taxon>Tracheophyta</taxon>
        <taxon>Spermatophyta</taxon>
        <taxon>Magnoliopsida</taxon>
        <taxon>eudicotyledons</taxon>
        <taxon>Gunneridae</taxon>
        <taxon>Pentapetalae</taxon>
        <taxon>rosids</taxon>
        <taxon>fabids</taxon>
        <taxon>Malpighiales</taxon>
        <taxon>Rhizophoraceae</taxon>
        <taxon>Rhizophora</taxon>
    </lineage>
</organism>
<sequence>MRGPSLTKPELCGRTKRSVGGRNCHRKYVEDG</sequence>
<proteinExistence type="predicted"/>
<accession>A0A2P2ITU2</accession>
<name>A0A2P2ITU2_RHIMU</name>
<dbReference type="EMBL" id="GGEC01004168">
    <property type="protein sequence ID" value="MBW84651.1"/>
    <property type="molecule type" value="Transcribed_RNA"/>
</dbReference>